<gene>
    <name evidence="20" type="ORF">E1301_Tti000301</name>
</gene>
<dbReference type="GO" id="GO:0051239">
    <property type="term" value="P:regulation of multicellular organismal process"/>
    <property type="evidence" value="ECO:0007669"/>
    <property type="project" value="UniProtKB-ARBA"/>
</dbReference>
<evidence type="ECO:0000256" key="11">
    <source>
        <dbReference type="ARBA" id="ARBA00023136"/>
    </source>
</evidence>
<dbReference type="Pfam" id="PF00041">
    <property type="entry name" value="fn3"/>
    <property type="match status" value="2"/>
</dbReference>
<keyword evidence="12" id="KW-1015">Disulfide bond</keyword>
<evidence type="ECO:0000256" key="3">
    <source>
        <dbReference type="ARBA" id="ARBA00022500"/>
    </source>
</evidence>
<evidence type="ECO:0000313" key="20">
    <source>
        <dbReference type="EMBL" id="KAA0704055.1"/>
    </source>
</evidence>
<feature type="domain" description="Ig-like" evidence="18">
    <location>
        <begin position="392"/>
        <end position="479"/>
    </location>
</feature>
<evidence type="ECO:0000313" key="21">
    <source>
        <dbReference type="Proteomes" id="UP000324632"/>
    </source>
</evidence>
<dbReference type="InterPro" id="IPR003961">
    <property type="entry name" value="FN3_dom"/>
</dbReference>
<feature type="compositionally biased region" description="Polar residues" evidence="17">
    <location>
        <begin position="1384"/>
        <end position="1396"/>
    </location>
</feature>
<evidence type="ECO:0000256" key="16">
    <source>
        <dbReference type="ARBA" id="ARBA00061206"/>
    </source>
</evidence>
<dbReference type="CDD" id="cd05725">
    <property type="entry name" value="IgI_3_Robo"/>
    <property type="match status" value="1"/>
</dbReference>
<keyword evidence="7" id="KW-0677">Repeat</keyword>
<dbReference type="FunFam" id="2.60.40.10:FF:000053">
    <property type="entry name" value="Roundabout guidance receptor 1"/>
    <property type="match status" value="1"/>
</dbReference>
<evidence type="ECO:0000256" key="12">
    <source>
        <dbReference type="ARBA" id="ARBA00023157"/>
    </source>
</evidence>
<evidence type="ECO:0000256" key="13">
    <source>
        <dbReference type="ARBA" id="ARBA00023170"/>
    </source>
</evidence>
<dbReference type="FunFam" id="2.60.40.10:FF:000058">
    <property type="entry name" value="roundabout homolog 2 isoform X3"/>
    <property type="match status" value="1"/>
</dbReference>
<dbReference type="InterPro" id="IPR032986">
    <property type="entry name" value="Robo1_Ig-like3"/>
</dbReference>
<evidence type="ECO:0000256" key="2">
    <source>
        <dbReference type="ARBA" id="ARBA00022473"/>
    </source>
</evidence>
<evidence type="ECO:0000256" key="4">
    <source>
        <dbReference type="ARBA" id="ARBA00022553"/>
    </source>
</evidence>
<dbReference type="FunFam" id="2.60.40.10:FF:000043">
    <property type="entry name" value="roundabout homolog 2 isoform X2"/>
    <property type="match status" value="1"/>
</dbReference>
<dbReference type="GO" id="GO:0035385">
    <property type="term" value="P:Roundabout signaling pathway"/>
    <property type="evidence" value="ECO:0007669"/>
    <property type="project" value="InterPro"/>
</dbReference>
<dbReference type="FunFam" id="2.60.40.10:FF:000008">
    <property type="entry name" value="roundabout homolog 2 isoform X2"/>
    <property type="match status" value="2"/>
</dbReference>
<feature type="region of interest" description="Disordered" evidence="17">
    <location>
        <begin position="1361"/>
        <end position="1418"/>
    </location>
</feature>
<feature type="compositionally biased region" description="Pro residues" evidence="17">
    <location>
        <begin position="1628"/>
        <end position="1638"/>
    </location>
</feature>
<dbReference type="InterPro" id="IPR013783">
    <property type="entry name" value="Ig-like_fold"/>
</dbReference>
<keyword evidence="14" id="KW-0325">Glycoprotein</keyword>
<dbReference type="InterPro" id="IPR003599">
    <property type="entry name" value="Ig_sub"/>
</dbReference>
<dbReference type="Pfam" id="PF07679">
    <property type="entry name" value="I-set"/>
    <property type="match status" value="3"/>
</dbReference>
<dbReference type="GO" id="GO:0016199">
    <property type="term" value="P:axon midline choice point recognition"/>
    <property type="evidence" value="ECO:0007669"/>
    <property type="project" value="InterPro"/>
</dbReference>
<dbReference type="EMBL" id="SOYY01000023">
    <property type="protein sequence ID" value="KAA0704055.1"/>
    <property type="molecule type" value="Genomic_DNA"/>
</dbReference>
<dbReference type="InterPro" id="IPR013098">
    <property type="entry name" value="Ig_I-set"/>
</dbReference>
<feature type="domain" description="Ig-like" evidence="18">
    <location>
        <begin position="50"/>
        <end position="146"/>
    </location>
</feature>
<comment type="caution">
    <text evidence="20">The sequence shown here is derived from an EMBL/GenBank/DDBJ whole genome shotgun (WGS) entry which is preliminary data.</text>
</comment>
<name>A0A5A9N4H9_9TELE</name>
<keyword evidence="9" id="KW-0524">Neurogenesis</keyword>
<evidence type="ECO:0000256" key="9">
    <source>
        <dbReference type="ARBA" id="ARBA00022902"/>
    </source>
</evidence>
<proteinExistence type="inferred from homology"/>
<dbReference type="CDD" id="cd00063">
    <property type="entry name" value="FN3"/>
    <property type="match status" value="2"/>
</dbReference>
<keyword evidence="4" id="KW-0597">Phosphoprotein</keyword>
<dbReference type="GO" id="GO:0008046">
    <property type="term" value="F:axon guidance receptor activity"/>
    <property type="evidence" value="ECO:0007669"/>
    <property type="project" value="InterPro"/>
</dbReference>
<protein>
    <submittedName>
        <fullName evidence="20">Roundabout-like protein 2</fullName>
    </submittedName>
</protein>
<evidence type="ECO:0000256" key="8">
    <source>
        <dbReference type="ARBA" id="ARBA00022782"/>
    </source>
</evidence>
<dbReference type="GO" id="GO:0022603">
    <property type="term" value="P:regulation of anatomical structure morphogenesis"/>
    <property type="evidence" value="ECO:0007669"/>
    <property type="project" value="UniProtKB-ARBA"/>
</dbReference>
<evidence type="ECO:0000256" key="1">
    <source>
        <dbReference type="ARBA" id="ARBA00004479"/>
    </source>
</evidence>
<feature type="domain" description="Ig-like" evidence="18">
    <location>
        <begin position="677"/>
        <end position="763"/>
    </location>
</feature>
<organism evidence="20 21">
    <name type="scientific">Triplophysa tibetana</name>
    <dbReference type="NCBI Taxonomy" id="1572043"/>
    <lineage>
        <taxon>Eukaryota</taxon>
        <taxon>Metazoa</taxon>
        <taxon>Chordata</taxon>
        <taxon>Craniata</taxon>
        <taxon>Vertebrata</taxon>
        <taxon>Euteleostomi</taxon>
        <taxon>Actinopterygii</taxon>
        <taxon>Neopterygii</taxon>
        <taxon>Teleostei</taxon>
        <taxon>Ostariophysi</taxon>
        <taxon>Cypriniformes</taxon>
        <taxon>Nemacheilidae</taxon>
        <taxon>Triplophysa</taxon>
    </lineage>
</organism>
<dbReference type="CDD" id="cd07693">
    <property type="entry name" value="IgC_1_Robo"/>
    <property type="match status" value="1"/>
</dbReference>
<feature type="compositionally biased region" description="Low complexity" evidence="17">
    <location>
        <begin position="1704"/>
        <end position="1719"/>
    </location>
</feature>
<evidence type="ECO:0000256" key="5">
    <source>
        <dbReference type="ARBA" id="ARBA00022692"/>
    </source>
</evidence>
<evidence type="ECO:0000256" key="10">
    <source>
        <dbReference type="ARBA" id="ARBA00022989"/>
    </source>
</evidence>
<dbReference type="SUPFAM" id="SSF49265">
    <property type="entry name" value="Fibronectin type III"/>
    <property type="match status" value="2"/>
</dbReference>
<evidence type="ECO:0000256" key="6">
    <source>
        <dbReference type="ARBA" id="ARBA00022729"/>
    </source>
</evidence>
<keyword evidence="11" id="KW-0472">Membrane</keyword>
<dbReference type="SMART" id="SM00060">
    <property type="entry name" value="FN3"/>
    <property type="match status" value="3"/>
</dbReference>
<dbReference type="Gene3D" id="2.60.40.10">
    <property type="entry name" value="Immunoglobulins"/>
    <property type="match status" value="8"/>
</dbReference>
<dbReference type="Proteomes" id="UP000324632">
    <property type="component" value="Chromosome 23"/>
</dbReference>
<feature type="domain" description="Fibronectin type-III" evidence="19">
    <location>
        <begin position="868"/>
        <end position="965"/>
    </location>
</feature>
<dbReference type="PANTHER" id="PTHR12231">
    <property type="entry name" value="CTX-RELATED TYPE I TRANSMEMBRANE PROTEIN"/>
    <property type="match status" value="1"/>
</dbReference>
<sequence>MPMVERSCVQPWGTAGTIRMLGLHAARKARLKNPTIYTSGSRPRLEDAAPRIIEHPSDLIVSKGEPATLNCKAEGRPTPMVEWYKDGDRVETDREDPRSHRMLLPSGSLFFLRIVHGRRSKPDEGVYVCVARNYLGEAVSRNASLEVASEWGLMGKFLSSGASNESLQRQLWFLKGTGEGTSVRWKAGTEQAFMGQRSVQERRAGNGLHAQCYQALNNNELTVGQVREFLPLCGNYFSSTVTSHRTQMLFINQLRKRGKRDASCSVVTGLRRCRAKRSKEKEIAIENGRLRALAVCCYRCRLAKRLPDKPPPPKICDRYLEEPPQKHSVCLPTFPLFFGSGFIKRLSSGYCVASSLLEPIHIENLPLHISYLNATFSPWGINANWKHAVLRDDFRQTPSDVVVAAGEPAVMECIPPRGHPEPTISWKRNNVKVNDKDERITIRGGKLMISNTRKSDAGMYVCVGTNMVGEKDSDPAELVVFERPMFVRRPVNQVVLADDTVDFQCEVQGDPTPTIRWRKEEGELPRGRFEIRGDNILRLNQVKAEDEGAYTCLSENSVGKAEASGTLQVHVTPQIVVRPRDQISAQGRTVTFLCGTKGNPPPAVFWQKEGSQVLLFPSQPPSQSGRFSVSLSGELTITDVHSEDSGYYICQAISVAGSILTKALLEVESTPSDRIPPIIRQGPANQTLAPGSTAHLQCHVMGNPLPSIQWERDGQRILGNDARISLMENGTLQITALQETDSGAYTCVASSSSGETSWSGVVTVKENAGLSLPPVSEPYQLPGPPQKPVVTDVTRNSVTLTWQPNAHEGGAAVTSYIIEAFSLVRSRQRDLSIAERSLFLAIPADSKVTLDLSLPSEGLLKEYLRGSQPLWLGLIAQVGFYWLCVCSGSRHRGKINLEHGAPINVIFSQSAGSTWQTVADLVRLEKHTVTGLSPNTIYLFIVRAVNAYGLSDPSPISEPVRTQDVSPTGQGVDHRQVQRELGEMAVQLHEPTLSTASSVKISWNVDRQSQYIQGYRLLYRPVGGSWSQQDVKAATERNAIITNLLKGTEYEIKIRPYFNEFQGMDSRPLTFHTPEEVPSAPPRAVTVATVNLSNSSSISVSWQPPPTEMQNGVIQEYKVWCMGNDSQTRYHINQTVDRNVLTTLLKGLLPGLLYQVEVAAVTSAGVGAHSQPVSVLIKLPAEQPAVTGGGIDSNENVSLSEQITDVVKQPAFIAGIGGACWVILMGFSVWIYCRRKKRKELSHYTASFAYTPAVGFPHGESSGLNGRPGMLGANVGNYPWLADSWPTTNLVHNGKDSVNCCTSKHDTAERYYNEAGISNYLNQTEKYSTESNEGPIYSTIDPTSEDLRSFTAQYSQHTTPYASTPIMPFTNQTPCSPEQDGSHWMTQPGTSSSQYAQPDRSKTDNGKQSKQKLMGKAVKTPSLNWIEALPPPPPSGNLDECEEEDENELIQDMGSDEEDWCPPLPERTYLMDGIIEDGPAPPLRGDASSPTTSYSHQSTATLTPSPRDDSHCHDIPRLHQLEQPQIARRLPCGPVPVPRAPSPPLTQSNPNLSANQECCDNTVPHRSAHKRDLSQGAAQSIENISNTTPGRARPSADNTHTPPGQKSKVKKKTSKSVQYRRDILQGDLPPPPEPPPEVQPDCPHVGGFESGQRSLERGGSSHSSMERREQGTPNRKNSSHRRKDVDDDLIPYNKPNFLSRGQMSSNCSTTGSSSSRGSTGSRGQGTGRKRNDVRMCNKHDCCTNMPLYFLLVHFFQGKQRWMPSTSCSFNICKVHAIATLKPRGQCSNKLVKHAALTFAFEINVNVLYDEHQIWVTEAQQTAGSHGVRGKRSVISHLHTHRLRTSDWARDPLQSPRDDWMRLTQGL</sequence>
<keyword evidence="6" id="KW-0732">Signal</keyword>
<dbReference type="FunFam" id="2.60.40.10:FF:000065">
    <property type="entry name" value="roundabout homolog 1 isoform X3"/>
    <property type="match status" value="1"/>
</dbReference>
<evidence type="ECO:0000256" key="7">
    <source>
        <dbReference type="ARBA" id="ARBA00022737"/>
    </source>
</evidence>
<evidence type="ECO:0000259" key="19">
    <source>
        <dbReference type="PROSITE" id="PS50853"/>
    </source>
</evidence>
<accession>A0A5A9N4H9</accession>
<feature type="region of interest" description="Disordered" evidence="17">
    <location>
        <begin position="1477"/>
        <end position="1731"/>
    </location>
</feature>
<dbReference type="InterPro" id="IPR051170">
    <property type="entry name" value="Neural/epithelial_adhesion"/>
</dbReference>
<dbReference type="SMART" id="SM00408">
    <property type="entry name" value="IGc2"/>
    <property type="match status" value="5"/>
</dbReference>
<evidence type="ECO:0000259" key="18">
    <source>
        <dbReference type="PROSITE" id="PS50835"/>
    </source>
</evidence>
<evidence type="ECO:0000256" key="15">
    <source>
        <dbReference type="ARBA" id="ARBA00023319"/>
    </source>
</evidence>
<comment type="similarity">
    <text evidence="16">Belongs to the immunoglobulin superfamily. ROBO family.</text>
</comment>
<dbReference type="FunFam" id="2.60.40.10:FF:000026">
    <property type="entry name" value="roundabout homolog 2 isoform X1"/>
    <property type="match status" value="1"/>
</dbReference>
<keyword evidence="13" id="KW-0675">Receptor</keyword>
<feature type="compositionally biased region" description="Polar residues" evidence="17">
    <location>
        <begin position="1488"/>
        <end position="1504"/>
    </location>
</feature>
<dbReference type="SUPFAM" id="SSF48726">
    <property type="entry name" value="Immunoglobulin"/>
    <property type="match status" value="5"/>
</dbReference>
<comment type="subcellular location">
    <subcellularLocation>
        <location evidence="1">Membrane</location>
        <topology evidence="1">Single-pass type I membrane protein</topology>
    </subcellularLocation>
</comment>
<feature type="compositionally biased region" description="Basic and acidic residues" evidence="17">
    <location>
        <begin position="1506"/>
        <end position="1520"/>
    </location>
</feature>
<keyword evidence="21" id="KW-1185">Reference proteome</keyword>
<dbReference type="Pfam" id="PF13927">
    <property type="entry name" value="Ig_3"/>
    <property type="match status" value="2"/>
</dbReference>
<evidence type="ECO:0000256" key="17">
    <source>
        <dbReference type="SAM" id="MobiDB-lite"/>
    </source>
</evidence>
<dbReference type="SMART" id="SM00406">
    <property type="entry name" value="IGv"/>
    <property type="match status" value="3"/>
</dbReference>
<keyword evidence="8" id="KW-0221">Differentiation</keyword>
<feature type="compositionally biased region" description="Polar residues" evidence="17">
    <location>
        <begin position="1576"/>
        <end position="1589"/>
    </location>
</feature>
<keyword evidence="5" id="KW-0812">Transmembrane</keyword>
<dbReference type="SMART" id="SM00409">
    <property type="entry name" value="IG"/>
    <property type="match status" value="5"/>
</dbReference>
<dbReference type="GO" id="GO:0016020">
    <property type="term" value="C:membrane"/>
    <property type="evidence" value="ECO:0007669"/>
    <property type="project" value="UniProtKB-SubCell"/>
</dbReference>
<keyword evidence="3" id="KW-0145">Chemotaxis</keyword>
<feature type="domain" description="Fibronectin type-III" evidence="19">
    <location>
        <begin position="985"/>
        <end position="1076"/>
    </location>
</feature>
<feature type="compositionally biased region" description="Polar residues" evidence="17">
    <location>
        <begin position="1545"/>
        <end position="1559"/>
    </location>
</feature>
<feature type="compositionally biased region" description="Pro residues" evidence="17">
    <location>
        <begin position="1533"/>
        <end position="1544"/>
    </location>
</feature>
<keyword evidence="2" id="KW-0217">Developmental protein</keyword>
<dbReference type="PROSITE" id="PS50835">
    <property type="entry name" value="IG_LIKE"/>
    <property type="match status" value="5"/>
</dbReference>
<evidence type="ECO:0000256" key="14">
    <source>
        <dbReference type="ARBA" id="ARBA00023180"/>
    </source>
</evidence>
<reference evidence="20 21" key="1">
    <citation type="journal article" date="2019" name="Mol. Ecol. Resour.">
        <title>Chromosome-level genome assembly of Triplophysa tibetana, a fish adapted to the harsh high-altitude environment of the Tibetan Plateau.</title>
        <authorList>
            <person name="Yang X."/>
            <person name="Liu H."/>
            <person name="Ma Z."/>
            <person name="Zou Y."/>
            <person name="Zou M."/>
            <person name="Mao Y."/>
            <person name="Li X."/>
            <person name="Wang H."/>
            <person name="Chen T."/>
            <person name="Wang W."/>
            <person name="Yang R."/>
        </authorList>
    </citation>
    <scope>NUCLEOTIDE SEQUENCE [LARGE SCALE GENOMIC DNA]</scope>
    <source>
        <strain evidence="20">TTIB1903HZAU</strain>
        <tissue evidence="20">Muscle</tissue>
    </source>
</reference>
<feature type="domain" description="Fibronectin type-III" evidence="19">
    <location>
        <begin position="1081"/>
        <end position="1180"/>
    </location>
</feature>
<dbReference type="InterPro" id="IPR036116">
    <property type="entry name" value="FN3_sf"/>
</dbReference>
<keyword evidence="10" id="KW-1133">Transmembrane helix</keyword>
<dbReference type="InterPro" id="IPR013106">
    <property type="entry name" value="Ig_V-set"/>
</dbReference>
<dbReference type="InterPro" id="IPR007110">
    <property type="entry name" value="Ig-like_dom"/>
</dbReference>
<feature type="domain" description="Ig-like" evidence="18">
    <location>
        <begin position="484"/>
        <end position="568"/>
    </location>
</feature>
<dbReference type="InterPro" id="IPR036179">
    <property type="entry name" value="Ig-like_dom_sf"/>
</dbReference>
<dbReference type="GO" id="GO:0007417">
    <property type="term" value="P:central nervous system development"/>
    <property type="evidence" value="ECO:0007669"/>
    <property type="project" value="UniProtKB-ARBA"/>
</dbReference>
<feature type="domain" description="Ig-like" evidence="18">
    <location>
        <begin position="573"/>
        <end position="666"/>
    </location>
</feature>
<dbReference type="PANTHER" id="PTHR12231:SF236">
    <property type="entry name" value="ROUNDABOUT HOMOLOG 3"/>
    <property type="match status" value="1"/>
</dbReference>
<dbReference type="InterPro" id="IPR003598">
    <property type="entry name" value="Ig_sub2"/>
</dbReference>
<keyword evidence="15" id="KW-0393">Immunoglobulin domain</keyword>
<dbReference type="PROSITE" id="PS50853">
    <property type="entry name" value="FN3"/>
    <property type="match status" value="3"/>
</dbReference>
<dbReference type="GO" id="GO:0006935">
    <property type="term" value="P:chemotaxis"/>
    <property type="evidence" value="ECO:0007669"/>
    <property type="project" value="UniProtKB-KW"/>
</dbReference>